<keyword evidence="3" id="KW-1185">Reference proteome</keyword>
<feature type="region of interest" description="Disordered" evidence="1">
    <location>
        <begin position="1"/>
        <end position="54"/>
    </location>
</feature>
<name>A0AAP0FWF8_9ASPA</name>
<feature type="compositionally biased region" description="Low complexity" evidence="1">
    <location>
        <begin position="17"/>
        <end position="29"/>
    </location>
</feature>
<comment type="caution">
    <text evidence="2">The sequence shown here is derived from an EMBL/GenBank/DDBJ whole genome shotgun (WGS) entry which is preliminary data.</text>
</comment>
<evidence type="ECO:0000313" key="3">
    <source>
        <dbReference type="Proteomes" id="UP001418222"/>
    </source>
</evidence>
<dbReference type="EMBL" id="JBBWWQ010000019">
    <property type="protein sequence ID" value="KAK8919291.1"/>
    <property type="molecule type" value="Genomic_DNA"/>
</dbReference>
<proteinExistence type="predicted"/>
<accession>A0AAP0FWF8</accession>
<gene>
    <name evidence="2" type="ORF">KSP39_PZI021495</name>
</gene>
<sequence length="104" mass="10868">MEAVTASVEAGEEAAEGHAQAEAMVTSGGARPGGSSGGGRRESGRRQLRNKRQTLGLEARVEAADGHGQAEASGPAAWVQRSCGAQNLRALSYKFREEFGLKIK</sequence>
<evidence type="ECO:0000313" key="2">
    <source>
        <dbReference type="EMBL" id="KAK8919291.1"/>
    </source>
</evidence>
<reference evidence="2 3" key="1">
    <citation type="journal article" date="2022" name="Nat. Plants">
        <title>Genomes of leafy and leafless Platanthera orchids illuminate the evolution of mycoheterotrophy.</title>
        <authorList>
            <person name="Li M.H."/>
            <person name="Liu K.W."/>
            <person name="Li Z."/>
            <person name="Lu H.C."/>
            <person name="Ye Q.L."/>
            <person name="Zhang D."/>
            <person name="Wang J.Y."/>
            <person name="Li Y.F."/>
            <person name="Zhong Z.M."/>
            <person name="Liu X."/>
            <person name="Yu X."/>
            <person name="Liu D.K."/>
            <person name="Tu X.D."/>
            <person name="Liu B."/>
            <person name="Hao Y."/>
            <person name="Liao X.Y."/>
            <person name="Jiang Y.T."/>
            <person name="Sun W.H."/>
            <person name="Chen J."/>
            <person name="Chen Y.Q."/>
            <person name="Ai Y."/>
            <person name="Zhai J.W."/>
            <person name="Wu S.S."/>
            <person name="Zhou Z."/>
            <person name="Hsiao Y.Y."/>
            <person name="Wu W.L."/>
            <person name="Chen Y.Y."/>
            <person name="Lin Y.F."/>
            <person name="Hsu J.L."/>
            <person name="Li C.Y."/>
            <person name="Wang Z.W."/>
            <person name="Zhao X."/>
            <person name="Zhong W.Y."/>
            <person name="Ma X.K."/>
            <person name="Ma L."/>
            <person name="Huang J."/>
            <person name="Chen G.Z."/>
            <person name="Huang M.Z."/>
            <person name="Huang L."/>
            <person name="Peng D.H."/>
            <person name="Luo Y.B."/>
            <person name="Zou S.Q."/>
            <person name="Chen S.P."/>
            <person name="Lan S."/>
            <person name="Tsai W.C."/>
            <person name="Van de Peer Y."/>
            <person name="Liu Z.J."/>
        </authorList>
    </citation>
    <scope>NUCLEOTIDE SEQUENCE [LARGE SCALE GENOMIC DNA]</scope>
    <source>
        <strain evidence="2">Lor287</strain>
    </source>
</reference>
<dbReference type="Proteomes" id="UP001418222">
    <property type="component" value="Unassembled WGS sequence"/>
</dbReference>
<evidence type="ECO:0000256" key="1">
    <source>
        <dbReference type="SAM" id="MobiDB-lite"/>
    </source>
</evidence>
<organism evidence="2 3">
    <name type="scientific">Platanthera zijinensis</name>
    <dbReference type="NCBI Taxonomy" id="2320716"/>
    <lineage>
        <taxon>Eukaryota</taxon>
        <taxon>Viridiplantae</taxon>
        <taxon>Streptophyta</taxon>
        <taxon>Embryophyta</taxon>
        <taxon>Tracheophyta</taxon>
        <taxon>Spermatophyta</taxon>
        <taxon>Magnoliopsida</taxon>
        <taxon>Liliopsida</taxon>
        <taxon>Asparagales</taxon>
        <taxon>Orchidaceae</taxon>
        <taxon>Orchidoideae</taxon>
        <taxon>Orchideae</taxon>
        <taxon>Orchidinae</taxon>
        <taxon>Platanthera</taxon>
    </lineage>
</organism>
<dbReference type="AlphaFoldDB" id="A0AAP0FWF8"/>
<protein>
    <submittedName>
        <fullName evidence="2">Uncharacterized protein</fullName>
    </submittedName>
</protein>